<feature type="region of interest" description="Disordered" evidence="8">
    <location>
        <begin position="544"/>
        <end position="573"/>
    </location>
</feature>
<gene>
    <name evidence="10" type="ORF">ACCAA_300042</name>
</gene>
<keyword evidence="11" id="KW-1185">Reference proteome</keyword>
<evidence type="ECO:0000256" key="8">
    <source>
        <dbReference type="SAM" id="MobiDB-lite"/>
    </source>
</evidence>
<keyword evidence="5 9" id="KW-0812">Transmembrane</keyword>
<dbReference type="InterPro" id="IPR050297">
    <property type="entry name" value="LipidA_mod_glycosyltrf_83"/>
</dbReference>
<evidence type="ECO:0000256" key="6">
    <source>
        <dbReference type="ARBA" id="ARBA00022989"/>
    </source>
</evidence>
<sequence length="573" mass="62406">MAAFFVSFHTGQCSATFQMPDQPERARFNGMPLPPSGWALAALLALYIFTGLIGHDPWRSDDAVTIGVVHSIVSNGDWLALSLAGNPYPDAPLYYWMAAACGHLFSWLLPVHEGARLASGACTLLALTFTLLAARELHGREQAPAAPLLLAGSIGFLFHAHEAQPMLAALTAHTAAYWGLTLLDRRPLRGACVFGSALGLGFLANGLAPMLPLLPVAAYVVWRSENRQQSALMLLGSLLLGGALSGAWLAALFAASPEYLQAFWQEESAQLGDNSAPLLSLWRFLMMLTWYAWPALPLAGWTLWAKRRQLATRPLALPIFAFLTTWVGISFCFAARSAPALLLLPPLVLLAVPGATSLRRGAANAFDWFGMITFSFFALLVWIGWSALVFGWPERLARQAARLEPGFSGQFNGFAVSFALLGSIAWCWLIATTPRSPMRGIMHWMAGLTLFWLLIAALWMPWIDYGKTYRPLSAALASALPEQYGCIAGANVADSILASLDYFEGIRTVAARSAAGRNCAWLLTLGPAREGSARAANGWRKVWEGGRPSDRHDHEKLQLYRREAKKGASKPER</sequence>
<dbReference type="EMBL" id="FLQX01000106">
    <property type="protein sequence ID" value="SBT06190.1"/>
    <property type="molecule type" value="Genomic_DNA"/>
</dbReference>
<proteinExistence type="predicted"/>
<evidence type="ECO:0000256" key="2">
    <source>
        <dbReference type="ARBA" id="ARBA00022475"/>
    </source>
</evidence>
<protein>
    <recommendedName>
        <fullName evidence="12">Glycosyltransferase RgtA/B/C/D-like domain-containing protein</fullName>
    </recommendedName>
</protein>
<evidence type="ECO:0000256" key="9">
    <source>
        <dbReference type="SAM" id="Phobius"/>
    </source>
</evidence>
<organism evidence="10 11">
    <name type="scientific">Candidatus Accumulibacter aalborgensis</name>
    <dbReference type="NCBI Taxonomy" id="1860102"/>
    <lineage>
        <taxon>Bacteria</taxon>
        <taxon>Pseudomonadati</taxon>
        <taxon>Pseudomonadota</taxon>
        <taxon>Betaproteobacteria</taxon>
        <taxon>Candidatus Accumulibacter</taxon>
    </lineage>
</organism>
<evidence type="ECO:0000256" key="7">
    <source>
        <dbReference type="ARBA" id="ARBA00023136"/>
    </source>
</evidence>
<dbReference type="GO" id="GO:0009103">
    <property type="term" value="P:lipopolysaccharide biosynthetic process"/>
    <property type="evidence" value="ECO:0007669"/>
    <property type="project" value="UniProtKB-ARBA"/>
</dbReference>
<accession>A0A1A8XM13</accession>
<feature type="transmembrane region" description="Helical" evidence="9">
    <location>
        <begin position="315"/>
        <end position="334"/>
    </location>
</feature>
<keyword evidence="6 9" id="KW-1133">Transmembrane helix</keyword>
<feature type="transmembrane region" description="Helical" evidence="9">
    <location>
        <begin position="443"/>
        <end position="463"/>
    </location>
</feature>
<evidence type="ECO:0008006" key="12">
    <source>
        <dbReference type="Google" id="ProtNLM"/>
    </source>
</evidence>
<dbReference type="GO" id="GO:0005886">
    <property type="term" value="C:plasma membrane"/>
    <property type="evidence" value="ECO:0007669"/>
    <property type="project" value="UniProtKB-SubCell"/>
</dbReference>
<feature type="transmembrane region" description="Helical" evidence="9">
    <location>
        <begin position="411"/>
        <end position="431"/>
    </location>
</feature>
<name>A0A1A8XM13_9PROT</name>
<evidence type="ECO:0000256" key="3">
    <source>
        <dbReference type="ARBA" id="ARBA00022676"/>
    </source>
</evidence>
<feature type="transmembrane region" description="Helical" evidence="9">
    <location>
        <begin position="231"/>
        <end position="255"/>
    </location>
</feature>
<keyword evidence="7 9" id="KW-0472">Membrane</keyword>
<dbReference type="AlphaFoldDB" id="A0A1A8XM13"/>
<feature type="transmembrane region" description="Helical" evidence="9">
    <location>
        <begin position="93"/>
        <end position="109"/>
    </location>
</feature>
<keyword evidence="2" id="KW-1003">Cell membrane</keyword>
<evidence type="ECO:0000256" key="1">
    <source>
        <dbReference type="ARBA" id="ARBA00004651"/>
    </source>
</evidence>
<evidence type="ECO:0000256" key="4">
    <source>
        <dbReference type="ARBA" id="ARBA00022679"/>
    </source>
</evidence>
<keyword evidence="4" id="KW-0808">Transferase</keyword>
<dbReference type="PANTHER" id="PTHR33908:SF11">
    <property type="entry name" value="MEMBRANE PROTEIN"/>
    <property type="match status" value="1"/>
</dbReference>
<comment type="subcellular location">
    <subcellularLocation>
        <location evidence="1">Cell membrane</location>
        <topology evidence="1">Multi-pass membrane protein</topology>
    </subcellularLocation>
</comment>
<dbReference type="PANTHER" id="PTHR33908">
    <property type="entry name" value="MANNOSYLTRANSFERASE YKCB-RELATED"/>
    <property type="match status" value="1"/>
</dbReference>
<dbReference type="STRING" id="1860102.ACCAA_300042"/>
<feature type="transmembrane region" description="Helical" evidence="9">
    <location>
        <begin position="190"/>
        <end position="211"/>
    </location>
</feature>
<feature type="transmembrane region" description="Helical" evidence="9">
    <location>
        <begin position="276"/>
        <end position="295"/>
    </location>
</feature>
<feature type="transmembrane region" description="Helical" evidence="9">
    <location>
        <begin position="37"/>
        <end position="54"/>
    </location>
</feature>
<evidence type="ECO:0000313" key="11">
    <source>
        <dbReference type="Proteomes" id="UP000199169"/>
    </source>
</evidence>
<dbReference type="GO" id="GO:0016763">
    <property type="term" value="F:pentosyltransferase activity"/>
    <property type="evidence" value="ECO:0007669"/>
    <property type="project" value="TreeGrafter"/>
</dbReference>
<evidence type="ECO:0000256" key="5">
    <source>
        <dbReference type="ARBA" id="ARBA00022692"/>
    </source>
</evidence>
<reference evidence="11" key="1">
    <citation type="submission" date="2016-06" db="EMBL/GenBank/DDBJ databases">
        <authorList>
            <person name="McIlroy S.J."/>
            <person name="Karst S.M."/>
            <person name="Albertsen M."/>
        </authorList>
    </citation>
    <scope>NUCLEOTIDE SEQUENCE [LARGE SCALE GENOMIC DNA]</scope>
</reference>
<feature type="transmembrane region" description="Helical" evidence="9">
    <location>
        <begin position="368"/>
        <end position="390"/>
    </location>
</feature>
<feature type="transmembrane region" description="Helical" evidence="9">
    <location>
        <begin position="115"/>
        <end position="134"/>
    </location>
</feature>
<dbReference type="Proteomes" id="UP000199169">
    <property type="component" value="Unassembled WGS sequence"/>
</dbReference>
<evidence type="ECO:0000313" key="10">
    <source>
        <dbReference type="EMBL" id="SBT06190.1"/>
    </source>
</evidence>
<keyword evidence="3" id="KW-0328">Glycosyltransferase</keyword>